<feature type="domain" description="Major facilitator superfamily (MFS) profile" evidence="8">
    <location>
        <begin position="42"/>
        <end position="507"/>
    </location>
</feature>
<evidence type="ECO:0000313" key="9">
    <source>
        <dbReference type="EMBL" id="KAF0720078.1"/>
    </source>
</evidence>
<feature type="transmembrane region" description="Helical" evidence="7">
    <location>
        <begin position="295"/>
        <end position="317"/>
    </location>
</feature>
<dbReference type="EMBL" id="CAADRA010000032">
    <property type="protein sequence ID" value="VFT77803.1"/>
    <property type="molecule type" value="Genomic_DNA"/>
</dbReference>
<gene>
    <name evidence="10" type="primary">Aste57867_578</name>
    <name evidence="9" type="ORF">As57867_000577</name>
    <name evidence="10" type="ORF">ASTE57867_578</name>
</gene>
<keyword evidence="11" id="KW-1185">Reference proteome</keyword>
<dbReference type="InterPro" id="IPR020846">
    <property type="entry name" value="MFS_dom"/>
</dbReference>
<comment type="subcellular location">
    <subcellularLocation>
        <location evidence="1">Membrane</location>
        <topology evidence="1">Multi-pass membrane protein</topology>
    </subcellularLocation>
</comment>
<feature type="transmembrane region" description="Helical" evidence="7">
    <location>
        <begin position="484"/>
        <end position="504"/>
    </location>
</feature>
<keyword evidence="4 7" id="KW-1133">Transmembrane helix</keyword>
<protein>
    <submittedName>
        <fullName evidence="10">Aste57867_578 protein</fullName>
    </submittedName>
</protein>
<feature type="transmembrane region" description="Helical" evidence="7">
    <location>
        <begin position="323"/>
        <end position="345"/>
    </location>
</feature>
<proteinExistence type="inferred from homology"/>
<dbReference type="GO" id="GO:0016020">
    <property type="term" value="C:membrane"/>
    <property type="evidence" value="ECO:0007669"/>
    <property type="project" value="UniProtKB-SubCell"/>
</dbReference>
<dbReference type="EMBL" id="VJMH01000032">
    <property type="protein sequence ID" value="KAF0720078.1"/>
    <property type="molecule type" value="Genomic_DNA"/>
</dbReference>
<dbReference type="Proteomes" id="UP000332933">
    <property type="component" value="Unassembled WGS sequence"/>
</dbReference>
<feature type="transmembrane region" description="Helical" evidence="7">
    <location>
        <begin position="205"/>
        <end position="225"/>
    </location>
</feature>
<dbReference type="PROSITE" id="PS50850">
    <property type="entry name" value="MFS"/>
    <property type="match status" value="1"/>
</dbReference>
<sequence>MYFWPCTSEFLEGAFLHSTLNNKSLRGGISIMGFKITNFNVIFVLLCAITTLNYIDRGIIPGAPVQFQAFIQDAHGVDRSHVSVYFGILVSAFIASYSIFICVFGYLSTTHRPFLLIAIGLAIWIVAILLCGLAKPLQSFDLLLLGRILSGIGESSFEATTPPFLDEFAPANTRTLYLGTFYSAKLVGTAIGYVYGGAVASVWDVGFWATAIVMLPMAYACWQCIPFDVDCPLSKLDVARLSAESMLSIRVHMADDDDPSHGAVATTPPSPSVLTRVIAVVQDPLFTTTTLAGTAITFTLSGLSAFAPAFLIGYGILDESVASLGVGAVAALAGILGAPLGGWLVDRQTRGRAHDEAFRAYVSASMMTICTVLSAGISFLSLACMDSAALYLIALFLSLLTSFMSQAPMMQVTLYSLPKSQRGLGVGIHTLLVHVLGDVPSPIVLGALKDAWAPHCGSIWNDKNEQQLDPACHVDRSGLRHVLAFAYAWLLWAVLACVAAFAIARRRLGNPHDTNPRRLTE</sequence>
<feature type="transmembrane region" description="Helical" evidence="7">
    <location>
        <begin position="388"/>
        <end position="405"/>
    </location>
</feature>
<evidence type="ECO:0000256" key="5">
    <source>
        <dbReference type="ARBA" id="ARBA00023136"/>
    </source>
</evidence>
<feature type="transmembrane region" description="Helical" evidence="7">
    <location>
        <begin position="357"/>
        <end position="382"/>
    </location>
</feature>
<dbReference type="GO" id="GO:0022857">
    <property type="term" value="F:transmembrane transporter activity"/>
    <property type="evidence" value="ECO:0007669"/>
    <property type="project" value="InterPro"/>
</dbReference>
<evidence type="ECO:0000256" key="3">
    <source>
        <dbReference type="ARBA" id="ARBA00022692"/>
    </source>
</evidence>
<evidence type="ECO:0000259" key="8">
    <source>
        <dbReference type="PROSITE" id="PS50850"/>
    </source>
</evidence>
<keyword evidence="2" id="KW-0813">Transport</keyword>
<dbReference type="OrthoDB" id="6770063at2759"/>
<evidence type="ECO:0000256" key="1">
    <source>
        <dbReference type="ARBA" id="ARBA00004141"/>
    </source>
</evidence>
<dbReference type="InterPro" id="IPR036259">
    <property type="entry name" value="MFS_trans_sf"/>
</dbReference>
<accession>A0A485K457</accession>
<dbReference type="PANTHER" id="PTHR23505:SF79">
    <property type="entry name" value="PROTEIN SPINSTER"/>
    <property type="match status" value="1"/>
</dbReference>
<organism evidence="10 11">
    <name type="scientific">Aphanomyces stellatus</name>
    <dbReference type="NCBI Taxonomy" id="120398"/>
    <lineage>
        <taxon>Eukaryota</taxon>
        <taxon>Sar</taxon>
        <taxon>Stramenopiles</taxon>
        <taxon>Oomycota</taxon>
        <taxon>Saprolegniomycetes</taxon>
        <taxon>Saprolegniales</taxon>
        <taxon>Verrucalvaceae</taxon>
        <taxon>Aphanomyces</taxon>
    </lineage>
</organism>
<comment type="similarity">
    <text evidence="6">Belongs to the major facilitator superfamily. Spinster (TC 2.A.1.49) family.</text>
</comment>
<dbReference type="Pfam" id="PF07690">
    <property type="entry name" value="MFS_1"/>
    <property type="match status" value="1"/>
</dbReference>
<keyword evidence="5 7" id="KW-0472">Membrane</keyword>
<evidence type="ECO:0000256" key="4">
    <source>
        <dbReference type="ARBA" id="ARBA00022989"/>
    </source>
</evidence>
<evidence type="ECO:0000313" key="10">
    <source>
        <dbReference type="EMBL" id="VFT77803.1"/>
    </source>
</evidence>
<dbReference type="AlphaFoldDB" id="A0A485K457"/>
<dbReference type="InterPro" id="IPR044770">
    <property type="entry name" value="MFS_spinster-like"/>
</dbReference>
<evidence type="ECO:0000256" key="2">
    <source>
        <dbReference type="ARBA" id="ARBA00022448"/>
    </source>
</evidence>
<name>A0A485K457_9STRA</name>
<feature type="transmembrane region" description="Helical" evidence="7">
    <location>
        <begin position="84"/>
        <end position="107"/>
    </location>
</feature>
<reference evidence="10 11" key="1">
    <citation type="submission" date="2019-03" db="EMBL/GenBank/DDBJ databases">
        <authorList>
            <person name="Gaulin E."/>
            <person name="Dumas B."/>
        </authorList>
    </citation>
    <scope>NUCLEOTIDE SEQUENCE [LARGE SCALE GENOMIC DNA]</scope>
    <source>
        <strain evidence="10">CBS 568.67</strain>
    </source>
</reference>
<dbReference type="Gene3D" id="1.20.1250.20">
    <property type="entry name" value="MFS general substrate transporter like domains"/>
    <property type="match status" value="1"/>
</dbReference>
<reference evidence="9" key="2">
    <citation type="submission" date="2019-06" db="EMBL/GenBank/DDBJ databases">
        <title>Genomics analysis of Aphanomyces spp. identifies a new class of oomycete effector associated with host adaptation.</title>
        <authorList>
            <person name="Gaulin E."/>
        </authorList>
    </citation>
    <scope>NUCLEOTIDE SEQUENCE</scope>
    <source>
        <strain evidence="9">CBS 578.67</strain>
    </source>
</reference>
<dbReference type="SUPFAM" id="SSF103473">
    <property type="entry name" value="MFS general substrate transporter"/>
    <property type="match status" value="1"/>
</dbReference>
<feature type="transmembrane region" description="Helical" evidence="7">
    <location>
        <begin position="114"/>
        <end position="135"/>
    </location>
</feature>
<evidence type="ECO:0000313" key="11">
    <source>
        <dbReference type="Proteomes" id="UP000332933"/>
    </source>
</evidence>
<dbReference type="PANTHER" id="PTHR23505">
    <property type="entry name" value="SPINSTER"/>
    <property type="match status" value="1"/>
</dbReference>
<keyword evidence="3 7" id="KW-0812">Transmembrane</keyword>
<feature type="transmembrane region" description="Helical" evidence="7">
    <location>
        <begin position="36"/>
        <end position="55"/>
    </location>
</feature>
<dbReference type="InterPro" id="IPR011701">
    <property type="entry name" value="MFS"/>
</dbReference>
<evidence type="ECO:0000256" key="6">
    <source>
        <dbReference type="ARBA" id="ARBA00024338"/>
    </source>
</evidence>
<evidence type="ECO:0000256" key="7">
    <source>
        <dbReference type="SAM" id="Phobius"/>
    </source>
</evidence>